<accession>A0A4Q9P6F8</accession>
<keyword evidence="2" id="KW-1185">Reference proteome</keyword>
<dbReference type="Proteomes" id="UP000292082">
    <property type="component" value="Unassembled WGS sequence"/>
</dbReference>
<protein>
    <submittedName>
        <fullName evidence="1">Uncharacterized protein</fullName>
    </submittedName>
</protein>
<sequence>MSKPYYGPHESEDDINLERFFLAGDFVSGVGYGMQLVLWSSCALYLFQQRRKGRHTTFLLCYISALLIVQTIYSIAQARTVQLLYVENRNYPGGPWQYFLATQSQSINIVYFVTLYLAIFMCDLLVLWRCWVIWKALDQHIAYIVTFVPFLMLTASFVLGTLWTVYSTQPDFSLYNTLPRSYGIAYFSLSLGVNIILTTLIVGRLLMFRRMHMEFLPPEHVKRYLSVATLVIESAALYSLFAIAFLISYALEKPVNQVLLGFTQASQQVATYLIIYRVADGKAWSSKETAPSVNFINELPTSSSL</sequence>
<name>A0A4Q9P6F8_9APHY</name>
<evidence type="ECO:0000313" key="1">
    <source>
        <dbReference type="EMBL" id="TBU58183.1"/>
    </source>
</evidence>
<organism evidence="1 2">
    <name type="scientific">Dichomitus squalens</name>
    <dbReference type="NCBI Taxonomy" id="114155"/>
    <lineage>
        <taxon>Eukaryota</taxon>
        <taxon>Fungi</taxon>
        <taxon>Dikarya</taxon>
        <taxon>Basidiomycota</taxon>
        <taxon>Agaricomycotina</taxon>
        <taxon>Agaricomycetes</taxon>
        <taxon>Polyporales</taxon>
        <taxon>Polyporaceae</taxon>
        <taxon>Dichomitus</taxon>
    </lineage>
</organism>
<proteinExistence type="predicted"/>
<evidence type="ECO:0000313" key="2">
    <source>
        <dbReference type="Proteomes" id="UP000292082"/>
    </source>
</evidence>
<reference evidence="1 2" key="1">
    <citation type="submission" date="2019-01" db="EMBL/GenBank/DDBJ databases">
        <title>Draft genome sequences of three monokaryotic isolates of the white-rot basidiomycete fungus Dichomitus squalens.</title>
        <authorList>
            <consortium name="DOE Joint Genome Institute"/>
            <person name="Lopez S.C."/>
            <person name="Andreopoulos B."/>
            <person name="Pangilinan J."/>
            <person name="Lipzen A."/>
            <person name="Riley R."/>
            <person name="Ahrendt S."/>
            <person name="Ng V."/>
            <person name="Barry K."/>
            <person name="Daum C."/>
            <person name="Grigoriev I.V."/>
            <person name="Hilden K.S."/>
            <person name="Makela M.R."/>
            <person name="de Vries R.P."/>
        </authorList>
    </citation>
    <scope>NUCLEOTIDE SEQUENCE [LARGE SCALE GENOMIC DNA]</scope>
    <source>
        <strain evidence="1 2">CBS 464.89</strain>
    </source>
</reference>
<dbReference type="EMBL" id="ML145128">
    <property type="protein sequence ID" value="TBU58183.1"/>
    <property type="molecule type" value="Genomic_DNA"/>
</dbReference>
<gene>
    <name evidence="1" type="ORF">BD310DRAFT_820080</name>
</gene>
<dbReference type="AlphaFoldDB" id="A0A4Q9P6F8"/>